<feature type="domain" description="Cation/H+ exchanger transmembrane" evidence="11">
    <location>
        <begin position="14"/>
        <end position="375"/>
    </location>
</feature>
<evidence type="ECO:0000259" key="12">
    <source>
        <dbReference type="Pfam" id="PF02254"/>
    </source>
</evidence>
<feature type="transmembrane region" description="Helical" evidence="10">
    <location>
        <begin position="180"/>
        <end position="203"/>
    </location>
</feature>
<evidence type="ECO:0000256" key="4">
    <source>
        <dbReference type="ARBA" id="ARBA00022538"/>
    </source>
</evidence>
<evidence type="ECO:0000313" key="14">
    <source>
        <dbReference type="Proteomes" id="UP001497493"/>
    </source>
</evidence>
<dbReference type="SUPFAM" id="SSF51735">
    <property type="entry name" value="NAD(P)-binding Rossmann-fold domains"/>
    <property type="match status" value="1"/>
</dbReference>
<feature type="transmembrane region" description="Helical" evidence="10">
    <location>
        <begin position="223"/>
        <end position="249"/>
    </location>
</feature>
<feature type="domain" description="RCK N-terminal" evidence="12">
    <location>
        <begin position="406"/>
        <end position="519"/>
    </location>
</feature>
<dbReference type="InterPro" id="IPR006153">
    <property type="entry name" value="Cation/H_exchanger_TM"/>
</dbReference>
<feature type="transmembrane region" description="Helical" evidence="10">
    <location>
        <begin position="32"/>
        <end position="51"/>
    </location>
</feature>
<sequence>MDESVLLWPAILLLLVGILAILLARPLRQSPIVGYLAAGTAIGPHGLGLVFPNPTTQLLADLGVVFLLFDIGLHFSLRRLWEARRDIFGLGPVQLVSCALALGGVGLALGLPPLTTFTVGATLALSSTAVVVQALAERNQQNCPVGLTATAVLVFQDVCAVFLLILAASPSDLETPPGRALAFAALKAALAFGGAILIGRYAVGPLFNGLARLRNDDVFTATALLLVLTAASATAGAGLSLTLGAFLAGMSMAETAFRPVLQTEVKPFRGLLLGFFFITVGMTLDAGVVMGHFAALMTLLVAVIGIKTLMIALTALVFRWSLAGSVQLGLLLAQGSELAFVIVGLPAVGTALGDPLRTLLSTAVALSLALTPLLATGGRILARQLRRRFAPRSEELVPKESLAPLVVLAMGDVGRTVADALEAHGLGYEAVEFDPDRFAAATADGYPVAFGDGADPRLMATLRMAERTAAVVTLPRYEVSAALTPLMHQRYPHLTRFIAVDTEEERPRYAALGMRAVVNRSVPRGLELAAAVLAAQGVDDERIHAWMRRQQERLLSGAAPPAPVA</sequence>
<evidence type="ECO:0000256" key="6">
    <source>
        <dbReference type="ARBA" id="ARBA00022958"/>
    </source>
</evidence>
<dbReference type="RefSeq" id="WP_348758559.1">
    <property type="nucleotide sequence ID" value="NZ_OZ026884.1"/>
</dbReference>
<dbReference type="PANTHER" id="PTHR46157:SF4">
    <property type="entry name" value="K(+) EFFLUX ANTIPORTER 3, CHLOROPLASTIC"/>
    <property type="match status" value="1"/>
</dbReference>
<feature type="transmembrane region" description="Helical" evidence="10">
    <location>
        <begin position="330"/>
        <end position="353"/>
    </location>
</feature>
<feature type="transmembrane region" description="Helical" evidence="10">
    <location>
        <begin position="270"/>
        <end position="290"/>
    </location>
</feature>
<name>A0ABP1C455_9GAMM</name>
<keyword evidence="4" id="KW-0633">Potassium transport</keyword>
<organism evidence="13 14">
    <name type="scientific">Candidatus Methylocalor cossyra</name>
    <dbReference type="NCBI Taxonomy" id="3108543"/>
    <lineage>
        <taxon>Bacteria</taxon>
        <taxon>Pseudomonadati</taxon>
        <taxon>Pseudomonadota</taxon>
        <taxon>Gammaproteobacteria</taxon>
        <taxon>Methylococcales</taxon>
        <taxon>Methylococcaceae</taxon>
        <taxon>Candidatus Methylocalor</taxon>
    </lineage>
</organism>
<evidence type="ECO:0000256" key="9">
    <source>
        <dbReference type="ARBA" id="ARBA00023136"/>
    </source>
</evidence>
<evidence type="ECO:0000256" key="5">
    <source>
        <dbReference type="ARBA" id="ARBA00022692"/>
    </source>
</evidence>
<keyword evidence="14" id="KW-1185">Reference proteome</keyword>
<feature type="transmembrane region" description="Helical" evidence="10">
    <location>
        <begin position="296"/>
        <end position="318"/>
    </location>
</feature>
<dbReference type="Pfam" id="PF00999">
    <property type="entry name" value="Na_H_Exchanger"/>
    <property type="match status" value="1"/>
</dbReference>
<proteinExistence type="predicted"/>
<dbReference type="InterPro" id="IPR003148">
    <property type="entry name" value="RCK_N"/>
</dbReference>
<feature type="transmembrane region" description="Helical" evidence="10">
    <location>
        <begin position="359"/>
        <end position="382"/>
    </location>
</feature>
<dbReference type="Gene3D" id="3.40.50.720">
    <property type="entry name" value="NAD(P)-binding Rossmann-like Domain"/>
    <property type="match status" value="1"/>
</dbReference>
<keyword evidence="6" id="KW-0630">Potassium</keyword>
<accession>A0ABP1C455</accession>
<dbReference type="InterPro" id="IPR036291">
    <property type="entry name" value="NAD(P)-bd_dom_sf"/>
</dbReference>
<keyword evidence="5 10" id="KW-0812">Transmembrane</keyword>
<dbReference type="InterPro" id="IPR038770">
    <property type="entry name" value="Na+/solute_symporter_sf"/>
</dbReference>
<keyword evidence="7 10" id="KW-1133">Transmembrane helix</keyword>
<gene>
    <name evidence="13" type="ORF">MECH1_V1_0175</name>
</gene>
<keyword evidence="2" id="KW-0813">Transport</keyword>
<feature type="transmembrane region" description="Helical" evidence="10">
    <location>
        <begin position="145"/>
        <end position="168"/>
    </location>
</feature>
<dbReference type="Pfam" id="PF02254">
    <property type="entry name" value="TrkA_N"/>
    <property type="match status" value="1"/>
</dbReference>
<evidence type="ECO:0000256" key="8">
    <source>
        <dbReference type="ARBA" id="ARBA00023065"/>
    </source>
</evidence>
<evidence type="ECO:0000256" key="3">
    <source>
        <dbReference type="ARBA" id="ARBA00022449"/>
    </source>
</evidence>
<evidence type="ECO:0000256" key="7">
    <source>
        <dbReference type="ARBA" id="ARBA00022989"/>
    </source>
</evidence>
<keyword evidence="8" id="KW-0406">Ion transport</keyword>
<dbReference type="PANTHER" id="PTHR46157">
    <property type="entry name" value="K(+) EFFLUX ANTIPORTER 3, CHLOROPLASTIC"/>
    <property type="match status" value="1"/>
</dbReference>
<feature type="transmembrane region" description="Helical" evidence="10">
    <location>
        <begin position="57"/>
        <end position="75"/>
    </location>
</feature>
<evidence type="ECO:0000259" key="11">
    <source>
        <dbReference type="Pfam" id="PF00999"/>
    </source>
</evidence>
<keyword evidence="9 10" id="KW-0472">Membrane</keyword>
<comment type="subcellular location">
    <subcellularLocation>
        <location evidence="1">Membrane</location>
        <topology evidence="1">Multi-pass membrane protein</topology>
    </subcellularLocation>
</comment>
<evidence type="ECO:0000256" key="10">
    <source>
        <dbReference type="SAM" id="Phobius"/>
    </source>
</evidence>
<dbReference type="EMBL" id="OZ026884">
    <property type="protein sequence ID" value="CAL1238956.1"/>
    <property type="molecule type" value="Genomic_DNA"/>
</dbReference>
<keyword evidence="3" id="KW-0050">Antiport</keyword>
<feature type="transmembrane region" description="Helical" evidence="10">
    <location>
        <begin position="6"/>
        <end position="25"/>
    </location>
</feature>
<protein>
    <submittedName>
        <fullName evidence="13">Potassium transporter KefB</fullName>
    </submittedName>
</protein>
<feature type="transmembrane region" description="Helical" evidence="10">
    <location>
        <begin position="87"/>
        <end position="109"/>
    </location>
</feature>
<evidence type="ECO:0000256" key="2">
    <source>
        <dbReference type="ARBA" id="ARBA00022448"/>
    </source>
</evidence>
<dbReference type="Proteomes" id="UP001497493">
    <property type="component" value="Chromosome"/>
</dbReference>
<evidence type="ECO:0000256" key="1">
    <source>
        <dbReference type="ARBA" id="ARBA00004141"/>
    </source>
</evidence>
<dbReference type="Gene3D" id="1.20.1530.20">
    <property type="match status" value="1"/>
</dbReference>
<evidence type="ECO:0000313" key="13">
    <source>
        <dbReference type="EMBL" id="CAL1238956.1"/>
    </source>
</evidence>
<reference evidence="13 14" key="1">
    <citation type="submission" date="2024-04" db="EMBL/GenBank/DDBJ databases">
        <authorList>
            <person name="Cremers G."/>
        </authorList>
    </citation>
    <scope>NUCLEOTIDE SEQUENCE [LARGE SCALE GENOMIC DNA]</scope>
    <source>
        <strain evidence="13">MeCH1-AG</strain>
    </source>
</reference>